<evidence type="ECO:0000313" key="2">
    <source>
        <dbReference type="EMBL" id="GAA4881383.1"/>
    </source>
</evidence>
<dbReference type="Proteomes" id="UP001500457">
    <property type="component" value="Unassembled WGS sequence"/>
</dbReference>
<name>A0ABP9ELU3_9PSEU</name>
<evidence type="ECO:0000256" key="1">
    <source>
        <dbReference type="SAM" id="MobiDB-lite"/>
    </source>
</evidence>
<sequence>MSIPARAGYDGEMTTPEPADPPERAATFRCSEAARERADPFVATAPPARCWLLVEHPGPWGHQALGDAGYPDEVLDAIDAFCRARGARFQLIRRSRARGEAAADRGRFALVDTTPGAESVRWGRVGSPAELPAALADLEAVTTPSTEPVYLVCAHGRHDACCAMRGRPVAAALAMEYPERTWETTHTGGDRFAANVVLLPHGLVLGRVPATEAVEVVRRYAAGEVDTTWVRGRTFLSPPAQAAQHHARLAYDEHHVDALRVLGVEVREPGLTEVRLDGGADRGPLTVVVRERWVASPTPLTCSAGRAASMRVYDLESLTDSSGVSDGLPGVGALGAVAGG</sequence>
<gene>
    <name evidence="2" type="ORF">GCM10023203_35820</name>
</gene>
<reference evidence="3" key="1">
    <citation type="journal article" date="2019" name="Int. J. Syst. Evol. Microbiol.">
        <title>The Global Catalogue of Microorganisms (GCM) 10K type strain sequencing project: providing services to taxonomists for standard genome sequencing and annotation.</title>
        <authorList>
            <consortium name="The Broad Institute Genomics Platform"/>
            <consortium name="The Broad Institute Genome Sequencing Center for Infectious Disease"/>
            <person name="Wu L."/>
            <person name="Ma J."/>
        </authorList>
    </citation>
    <scope>NUCLEOTIDE SEQUENCE [LARGE SCALE GENOMIC DNA]</scope>
    <source>
        <strain evidence="3">JCM 17983</strain>
    </source>
</reference>
<feature type="region of interest" description="Disordered" evidence="1">
    <location>
        <begin position="1"/>
        <end position="24"/>
    </location>
</feature>
<proteinExistence type="predicted"/>
<organism evidence="2 3">
    <name type="scientific">Actinomycetospora straminea</name>
    <dbReference type="NCBI Taxonomy" id="663607"/>
    <lineage>
        <taxon>Bacteria</taxon>
        <taxon>Bacillati</taxon>
        <taxon>Actinomycetota</taxon>
        <taxon>Actinomycetes</taxon>
        <taxon>Pseudonocardiales</taxon>
        <taxon>Pseudonocardiaceae</taxon>
        <taxon>Actinomycetospora</taxon>
    </lineage>
</organism>
<keyword evidence="3" id="KW-1185">Reference proteome</keyword>
<protein>
    <submittedName>
        <fullName evidence="2">Sucrase ferredoxin</fullName>
    </submittedName>
</protein>
<evidence type="ECO:0000313" key="3">
    <source>
        <dbReference type="Proteomes" id="UP001500457"/>
    </source>
</evidence>
<accession>A0ABP9ELU3</accession>
<dbReference type="InterPro" id="IPR009737">
    <property type="entry name" value="Aim32/Apd1-like"/>
</dbReference>
<comment type="caution">
    <text evidence="2">The sequence shown here is derived from an EMBL/GenBank/DDBJ whole genome shotgun (WGS) entry which is preliminary data.</text>
</comment>
<dbReference type="EMBL" id="BAABHQ010000010">
    <property type="protein sequence ID" value="GAA4881383.1"/>
    <property type="molecule type" value="Genomic_DNA"/>
</dbReference>
<dbReference type="Pfam" id="PF06999">
    <property type="entry name" value="Suc_Fer-like"/>
    <property type="match status" value="1"/>
</dbReference>